<reference evidence="2 3" key="1">
    <citation type="submission" date="2021-03" db="EMBL/GenBank/DDBJ databases">
        <title>Actinoplanes flavus sp. nov., a novel actinomycete isolated from Coconut Palm rhizosphere soil.</title>
        <authorList>
            <person name="Luo X."/>
        </authorList>
    </citation>
    <scope>NUCLEOTIDE SEQUENCE [LARGE SCALE GENOMIC DNA]</scope>
    <source>
        <strain evidence="2 3">NEAU-H7</strain>
    </source>
</reference>
<keyword evidence="3" id="KW-1185">Reference proteome</keyword>
<accession>A0ABS3UIZ6</accession>
<keyword evidence="1" id="KW-0472">Membrane</keyword>
<feature type="transmembrane region" description="Helical" evidence="1">
    <location>
        <begin position="111"/>
        <end position="135"/>
    </location>
</feature>
<feature type="transmembrane region" description="Helical" evidence="1">
    <location>
        <begin position="34"/>
        <end position="53"/>
    </location>
</feature>
<organism evidence="2 3">
    <name type="scientific">Actinoplanes flavus</name>
    <dbReference type="NCBI Taxonomy" id="2820290"/>
    <lineage>
        <taxon>Bacteria</taxon>
        <taxon>Bacillati</taxon>
        <taxon>Actinomycetota</taxon>
        <taxon>Actinomycetes</taxon>
        <taxon>Micromonosporales</taxon>
        <taxon>Micromonosporaceae</taxon>
        <taxon>Actinoplanes</taxon>
    </lineage>
</organism>
<evidence type="ECO:0008006" key="4">
    <source>
        <dbReference type="Google" id="ProtNLM"/>
    </source>
</evidence>
<evidence type="ECO:0000313" key="3">
    <source>
        <dbReference type="Proteomes" id="UP000679690"/>
    </source>
</evidence>
<protein>
    <recommendedName>
        <fullName evidence="4">DUF4386 family protein</fullName>
    </recommendedName>
</protein>
<name>A0ABS3UIZ6_9ACTN</name>
<evidence type="ECO:0000313" key="2">
    <source>
        <dbReference type="EMBL" id="MBO3737718.1"/>
    </source>
</evidence>
<feature type="transmembrane region" description="Helical" evidence="1">
    <location>
        <begin position="192"/>
        <end position="209"/>
    </location>
</feature>
<keyword evidence="1" id="KW-1133">Transmembrane helix</keyword>
<keyword evidence="1" id="KW-0812">Transmembrane</keyword>
<dbReference type="RefSeq" id="WP_208466925.1">
    <property type="nucleotide sequence ID" value="NZ_JAGFNS010000005.1"/>
</dbReference>
<dbReference type="EMBL" id="JAGFNS010000005">
    <property type="protein sequence ID" value="MBO3737718.1"/>
    <property type="molecule type" value="Genomic_DNA"/>
</dbReference>
<dbReference type="Proteomes" id="UP000679690">
    <property type="component" value="Unassembled WGS sequence"/>
</dbReference>
<feature type="transmembrane region" description="Helical" evidence="1">
    <location>
        <begin position="73"/>
        <end position="99"/>
    </location>
</feature>
<proteinExistence type="predicted"/>
<sequence length="236" mass="24684">MREAIEMRTLPTDTSAHPAHVTASSSRARRAARAGLWALPAYGSLLGLSTWTHQPPIDDFDAYARYITTDVFLISHLGASILGAALAVLGAVAVTAFLVHGRAARMAITGLVLTTITNVFLASTFGSATFVQPGIGRAHLAGTPGMPALNADTAYGPAFFVVALTATFFLIVSAIVLGTAIARTDRRLRRHGIAYAVLLPAFAITGFALQAAQPWTGFALAAATAALAMKLPRLSR</sequence>
<comment type="caution">
    <text evidence="2">The sequence shown here is derived from an EMBL/GenBank/DDBJ whole genome shotgun (WGS) entry which is preliminary data.</text>
</comment>
<gene>
    <name evidence="2" type="ORF">J5X75_09320</name>
</gene>
<evidence type="ECO:0000256" key="1">
    <source>
        <dbReference type="SAM" id="Phobius"/>
    </source>
</evidence>
<feature type="transmembrane region" description="Helical" evidence="1">
    <location>
        <begin position="155"/>
        <end position="180"/>
    </location>
</feature>